<dbReference type="InterPro" id="IPR021326">
    <property type="entry name" value="DUF2931"/>
</dbReference>
<evidence type="ECO:0000313" key="1">
    <source>
        <dbReference type="EMBL" id="KIA85467.1"/>
    </source>
</evidence>
<sequence length="325" mass="37532">MNKEIFPYAVTITAPKEYPIEVHQGYLLDSKEQFICAMPKAGSTTGSWQSDGSKAGQGGDKIPYHLNLTYVAYAEKKFYKIDADLPADKILENFRKGFMVQGNVLEANNLYNLIPGTYDTFTVGAAPGGVVVVWLSGDHHRVEIGRFQAKEIFVDRNDFYDNPQGRTQQEFFDTMFDIEVKQDIQKSIKEKGIPFGLWDKYREKFKYRFVFKPYDEKDMLIKNANIYYNGEEEVLNVADLSKKEYKNLPIPQHSKLMFTIYGTDITFDDQELLFVFKNLQKKHLGKPMDILVAPTFMYNDFKLSVKCEEEIVPLSKYNIENIWGG</sequence>
<dbReference type="AlphaFoldDB" id="A0A0C1EX75"/>
<accession>A0A0C1EX75</accession>
<dbReference type="STRING" id="266749.SAMN05421876_1203"/>
<proteinExistence type="predicted"/>
<dbReference type="RefSeq" id="WP_039354843.1">
    <property type="nucleotide sequence ID" value="NZ_FOLA01000020.1"/>
</dbReference>
<organism evidence="1 2">
    <name type="scientific">Kaistella jeonii</name>
    <dbReference type="NCBI Taxonomy" id="266749"/>
    <lineage>
        <taxon>Bacteria</taxon>
        <taxon>Pseudomonadati</taxon>
        <taxon>Bacteroidota</taxon>
        <taxon>Flavobacteriia</taxon>
        <taxon>Flavobacteriales</taxon>
        <taxon>Weeksellaceae</taxon>
        <taxon>Chryseobacterium group</taxon>
        <taxon>Kaistella</taxon>
    </lineage>
</organism>
<gene>
    <name evidence="1" type="ORF">OA86_14550</name>
</gene>
<dbReference type="EMBL" id="JSYL01000018">
    <property type="protein sequence ID" value="KIA85467.1"/>
    <property type="molecule type" value="Genomic_DNA"/>
</dbReference>
<comment type="caution">
    <text evidence="1">The sequence shown here is derived from an EMBL/GenBank/DDBJ whole genome shotgun (WGS) entry which is preliminary data.</text>
</comment>
<dbReference type="Proteomes" id="UP000031473">
    <property type="component" value="Unassembled WGS sequence"/>
</dbReference>
<evidence type="ECO:0000313" key="2">
    <source>
        <dbReference type="Proteomes" id="UP000031473"/>
    </source>
</evidence>
<dbReference type="Pfam" id="PF11153">
    <property type="entry name" value="DUF2931"/>
    <property type="match status" value="1"/>
</dbReference>
<name>A0A0C1EX75_9FLAO</name>
<reference evidence="1 2" key="1">
    <citation type="submission" date="2014-10" db="EMBL/GenBank/DDBJ databases">
        <title>Kaistella jeonii genome.</title>
        <authorList>
            <person name="Clayton J.T."/>
            <person name="Newman J.D."/>
        </authorList>
    </citation>
    <scope>NUCLEOTIDE SEQUENCE [LARGE SCALE GENOMIC DNA]</scope>
    <source>
        <strain evidence="1 2">DSM 17048</strain>
    </source>
</reference>
<evidence type="ECO:0008006" key="3">
    <source>
        <dbReference type="Google" id="ProtNLM"/>
    </source>
</evidence>
<protein>
    <recommendedName>
        <fullName evidence="3">DUF2931 family protein</fullName>
    </recommendedName>
</protein>
<keyword evidence="2" id="KW-1185">Reference proteome</keyword>